<accession>A0A1J4KRF2</accession>
<name>A0A1J4KRF2_9EUKA</name>
<gene>
    <name evidence="2" type="ORF">TRFO_18235</name>
</gene>
<dbReference type="RefSeq" id="XP_068365181.1">
    <property type="nucleotide sequence ID" value="XM_068500055.1"/>
</dbReference>
<dbReference type="VEuPathDB" id="TrichDB:TRFO_18235"/>
<dbReference type="SUPFAM" id="SSF56112">
    <property type="entry name" value="Protein kinase-like (PK-like)"/>
    <property type="match status" value="1"/>
</dbReference>
<dbReference type="CDD" id="cd00180">
    <property type="entry name" value="PKc"/>
    <property type="match status" value="1"/>
</dbReference>
<reference evidence="2" key="1">
    <citation type="submission" date="2016-10" db="EMBL/GenBank/DDBJ databases">
        <authorList>
            <person name="Benchimol M."/>
            <person name="Almeida L.G."/>
            <person name="Vasconcelos A.T."/>
            <person name="Perreira-Neves A."/>
            <person name="Rosa I.A."/>
            <person name="Tasca T."/>
            <person name="Bogo M.R."/>
            <person name="de Souza W."/>
        </authorList>
    </citation>
    <scope>NUCLEOTIDE SEQUENCE [LARGE SCALE GENOMIC DNA]</scope>
    <source>
        <strain evidence="2">K</strain>
    </source>
</reference>
<evidence type="ECO:0000259" key="1">
    <source>
        <dbReference type="PROSITE" id="PS50011"/>
    </source>
</evidence>
<dbReference type="Pfam" id="PF00069">
    <property type="entry name" value="Pkinase"/>
    <property type="match status" value="1"/>
</dbReference>
<dbReference type="PANTHER" id="PTHR24347">
    <property type="entry name" value="SERINE/THREONINE-PROTEIN KINASE"/>
    <property type="match status" value="1"/>
</dbReference>
<sequence length="337" mass="37865">MKKERFDQITKHSLKGYFGDRLLDKVGMTYEVPEIILDTYKICDMIFSEGGIDIYFAISIKTGQKFVIKFIPNNHPNKPLYVQGADHLRAMNHAAIVTLSDTTEIPNYFLVILPYLTGGNLLHCIHEKGPITKDAAIQVMWNLVSALNYVHQLGYIHNNIRPENIHILSEYQMNPFAILGGFEYSATGGNTKIITAPDLYSAPETIETRVGTQASDVYALGMVFYVMVCGMSPHSYLDYLRTLQTPEVYPSLAFSGPLWAKERVDTSIKELIAGMIDSNPEQRLTITECAAQGCFQAYLLSGGKSTTALQILKDCYRSVQWVLDLADPFQSIDGRYY</sequence>
<dbReference type="Proteomes" id="UP000179807">
    <property type="component" value="Unassembled WGS sequence"/>
</dbReference>
<dbReference type="GO" id="GO:0005524">
    <property type="term" value="F:ATP binding"/>
    <property type="evidence" value="ECO:0007669"/>
    <property type="project" value="InterPro"/>
</dbReference>
<organism evidence="2 3">
    <name type="scientific">Tritrichomonas foetus</name>
    <dbReference type="NCBI Taxonomy" id="1144522"/>
    <lineage>
        <taxon>Eukaryota</taxon>
        <taxon>Metamonada</taxon>
        <taxon>Parabasalia</taxon>
        <taxon>Tritrichomonadida</taxon>
        <taxon>Tritrichomonadidae</taxon>
        <taxon>Tritrichomonas</taxon>
    </lineage>
</organism>
<comment type="caution">
    <text evidence="2">The sequence shown here is derived from an EMBL/GenBank/DDBJ whole genome shotgun (WGS) entry which is preliminary data.</text>
</comment>
<evidence type="ECO:0000313" key="3">
    <source>
        <dbReference type="Proteomes" id="UP000179807"/>
    </source>
</evidence>
<proteinExistence type="predicted"/>
<dbReference type="GO" id="GO:0004672">
    <property type="term" value="F:protein kinase activity"/>
    <property type="evidence" value="ECO:0007669"/>
    <property type="project" value="InterPro"/>
</dbReference>
<dbReference type="InterPro" id="IPR011009">
    <property type="entry name" value="Kinase-like_dom_sf"/>
</dbReference>
<protein>
    <recommendedName>
        <fullName evidence="1">Protein kinase domain-containing protein</fullName>
    </recommendedName>
</protein>
<dbReference type="EMBL" id="MLAK01000572">
    <property type="protein sequence ID" value="OHT12045.1"/>
    <property type="molecule type" value="Genomic_DNA"/>
</dbReference>
<evidence type="ECO:0000313" key="2">
    <source>
        <dbReference type="EMBL" id="OHT12045.1"/>
    </source>
</evidence>
<keyword evidence="3" id="KW-1185">Reference proteome</keyword>
<dbReference type="AlphaFoldDB" id="A0A1J4KRF2"/>
<dbReference type="PROSITE" id="PS50011">
    <property type="entry name" value="PROTEIN_KINASE_DOM"/>
    <property type="match status" value="1"/>
</dbReference>
<feature type="domain" description="Protein kinase" evidence="1">
    <location>
        <begin position="40"/>
        <end position="299"/>
    </location>
</feature>
<dbReference type="OrthoDB" id="1911848at2759"/>
<dbReference type="InterPro" id="IPR000719">
    <property type="entry name" value="Prot_kinase_dom"/>
</dbReference>
<dbReference type="Gene3D" id="1.10.510.10">
    <property type="entry name" value="Transferase(Phosphotransferase) domain 1"/>
    <property type="match status" value="1"/>
</dbReference>
<dbReference type="GeneID" id="94834759"/>